<evidence type="ECO:0000313" key="1">
    <source>
        <dbReference type="EMBL" id="EER14274.1"/>
    </source>
</evidence>
<dbReference type="RefSeq" id="XP_002782479.1">
    <property type="nucleotide sequence ID" value="XM_002782433.1"/>
</dbReference>
<organism evidence="2">
    <name type="scientific">Perkinsus marinus (strain ATCC 50983 / TXsc)</name>
    <dbReference type="NCBI Taxonomy" id="423536"/>
    <lineage>
        <taxon>Eukaryota</taxon>
        <taxon>Sar</taxon>
        <taxon>Alveolata</taxon>
        <taxon>Perkinsozoa</taxon>
        <taxon>Perkinsea</taxon>
        <taxon>Perkinsida</taxon>
        <taxon>Perkinsidae</taxon>
        <taxon>Perkinsus</taxon>
    </lineage>
</organism>
<name>C5KMW6_PERM5</name>
<reference evidence="1 2" key="1">
    <citation type="submission" date="2008-07" db="EMBL/GenBank/DDBJ databases">
        <authorList>
            <person name="El-Sayed N."/>
            <person name="Caler E."/>
            <person name="Inman J."/>
            <person name="Amedeo P."/>
            <person name="Hass B."/>
            <person name="Wortman J."/>
        </authorList>
    </citation>
    <scope>NUCLEOTIDE SEQUENCE [LARGE SCALE GENOMIC DNA]</scope>
    <source>
        <strain evidence="2">ATCC 50983 / TXsc</strain>
    </source>
</reference>
<gene>
    <name evidence="1" type="ORF">Pmar_PMAR029346</name>
</gene>
<dbReference type="Proteomes" id="UP000007800">
    <property type="component" value="Unassembled WGS sequence"/>
</dbReference>
<dbReference type="EMBL" id="GG674496">
    <property type="protein sequence ID" value="EER14274.1"/>
    <property type="molecule type" value="Genomic_DNA"/>
</dbReference>
<dbReference type="GeneID" id="9060311"/>
<proteinExistence type="predicted"/>
<evidence type="ECO:0000313" key="2">
    <source>
        <dbReference type="Proteomes" id="UP000007800"/>
    </source>
</evidence>
<protein>
    <submittedName>
        <fullName evidence="1">Uncharacterized protein</fullName>
    </submittedName>
</protein>
<dbReference type="AlphaFoldDB" id="C5KMW6"/>
<keyword evidence="2" id="KW-1185">Reference proteome</keyword>
<sequence length="143" mass="15875">MSEFDTSIRDSTIEEDASNKYCSTSLSLFMQKLSDYLGPRRRTSSSSCASAICAPGTNTSQEDLSQAIVDQTPHHTMVTHLLTTDGRVVYAPYRNSGSRPVIEELAERIGYARTAHAGIQRLDTAWIRTHFNSLNYGKSPIQD</sequence>
<dbReference type="InParanoid" id="C5KMW6"/>
<accession>C5KMW6</accession>